<dbReference type="Proteomes" id="UP001346869">
    <property type="component" value="Unassembled WGS sequence"/>
</dbReference>
<feature type="domain" description="C-type lectin" evidence="2">
    <location>
        <begin position="139"/>
        <end position="247"/>
    </location>
</feature>
<gene>
    <name evidence="3" type="ORF">PBY51_005877</name>
</gene>
<organism evidence="3 4">
    <name type="scientific">Eleginops maclovinus</name>
    <name type="common">Patagonian blennie</name>
    <name type="synonym">Eleginus maclovinus</name>
    <dbReference type="NCBI Taxonomy" id="56733"/>
    <lineage>
        <taxon>Eukaryota</taxon>
        <taxon>Metazoa</taxon>
        <taxon>Chordata</taxon>
        <taxon>Craniata</taxon>
        <taxon>Vertebrata</taxon>
        <taxon>Euteleostomi</taxon>
        <taxon>Actinopterygii</taxon>
        <taxon>Neopterygii</taxon>
        <taxon>Teleostei</taxon>
        <taxon>Neoteleostei</taxon>
        <taxon>Acanthomorphata</taxon>
        <taxon>Eupercaria</taxon>
        <taxon>Perciformes</taxon>
        <taxon>Notothenioidei</taxon>
        <taxon>Eleginopidae</taxon>
        <taxon>Eleginops</taxon>
    </lineage>
</organism>
<reference evidence="3 4" key="1">
    <citation type="journal article" date="2023" name="Genes (Basel)">
        <title>Chromosome-Level Genome Assembly and Circadian Gene Repertoire of the Patagonia Blennie Eleginops maclovinus-The Closest Ancestral Proxy of Antarctic Cryonotothenioids.</title>
        <authorList>
            <person name="Cheng C.C."/>
            <person name="Rivera-Colon A.G."/>
            <person name="Minhas B.F."/>
            <person name="Wilson L."/>
            <person name="Rayamajhi N."/>
            <person name="Vargas-Chacoff L."/>
            <person name="Catchen J.M."/>
        </authorList>
    </citation>
    <scope>NUCLEOTIDE SEQUENCE [LARGE SCALE GENOMIC DNA]</scope>
    <source>
        <strain evidence="3">JMC-PN-2008</strain>
    </source>
</reference>
<dbReference type="PANTHER" id="PTHR45784:SF3">
    <property type="entry name" value="C-TYPE LECTIN DOMAIN FAMILY 4 MEMBER K-LIKE-RELATED"/>
    <property type="match status" value="1"/>
</dbReference>
<name>A0AAN7WW05_ELEMC</name>
<dbReference type="EMBL" id="JAUZQC010000025">
    <property type="protein sequence ID" value="KAK5848245.1"/>
    <property type="molecule type" value="Genomic_DNA"/>
</dbReference>
<dbReference type="InterPro" id="IPR001304">
    <property type="entry name" value="C-type_lectin-like"/>
</dbReference>
<feature type="chain" id="PRO_5042816170" description="C-type lectin domain-containing protein" evidence="1">
    <location>
        <begin position="23"/>
        <end position="312"/>
    </location>
</feature>
<keyword evidence="4" id="KW-1185">Reference proteome</keyword>
<keyword evidence="1" id="KW-0732">Signal</keyword>
<dbReference type="Pfam" id="PF00059">
    <property type="entry name" value="Lectin_C"/>
    <property type="match status" value="2"/>
</dbReference>
<reference evidence="3 4" key="2">
    <citation type="journal article" date="2023" name="Mol. Biol. Evol.">
        <title>Genomics of Secondarily Temperate Adaptation in the Only Non-Antarctic Icefish.</title>
        <authorList>
            <person name="Rivera-Colon A.G."/>
            <person name="Rayamajhi N."/>
            <person name="Minhas B.F."/>
            <person name="Madrigal G."/>
            <person name="Bilyk K.T."/>
            <person name="Yoon V."/>
            <person name="Hune M."/>
            <person name="Gregory S."/>
            <person name="Cheng C.H.C."/>
            <person name="Catchen J.M."/>
        </authorList>
    </citation>
    <scope>NUCLEOTIDE SEQUENCE [LARGE SCALE GENOMIC DNA]</scope>
    <source>
        <strain evidence="3">JMC-PN-2008</strain>
    </source>
</reference>
<evidence type="ECO:0000313" key="4">
    <source>
        <dbReference type="Proteomes" id="UP001346869"/>
    </source>
</evidence>
<proteinExistence type="predicted"/>
<comment type="caution">
    <text evidence="3">The sequence shown here is derived from an EMBL/GenBank/DDBJ whole genome shotgun (WGS) entry which is preliminary data.</text>
</comment>
<dbReference type="SMART" id="SM00034">
    <property type="entry name" value="CLECT"/>
    <property type="match status" value="2"/>
</dbReference>
<evidence type="ECO:0000256" key="1">
    <source>
        <dbReference type="SAM" id="SignalP"/>
    </source>
</evidence>
<dbReference type="PANTHER" id="PTHR45784">
    <property type="entry name" value="C-TYPE LECTIN DOMAIN FAMILY 20 MEMBER A-RELATED"/>
    <property type="match status" value="1"/>
</dbReference>
<evidence type="ECO:0000313" key="3">
    <source>
        <dbReference type="EMBL" id="KAK5848245.1"/>
    </source>
</evidence>
<dbReference type="AlphaFoldDB" id="A0AAN7WW05"/>
<dbReference type="SUPFAM" id="SSF56436">
    <property type="entry name" value="C-type lectin-like"/>
    <property type="match status" value="2"/>
</dbReference>
<protein>
    <recommendedName>
        <fullName evidence="2">C-type lectin domain-containing protein</fullName>
    </recommendedName>
</protein>
<dbReference type="PROSITE" id="PS50041">
    <property type="entry name" value="C_TYPE_LECTIN_2"/>
    <property type="match status" value="2"/>
</dbReference>
<evidence type="ECO:0000259" key="2">
    <source>
        <dbReference type="PROSITE" id="PS50041"/>
    </source>
</evidence>
<dbReference type="InterPro" id="IPR016186">
    <property type="entry name" value="C-type_lectin-like/link_sf"/>
</dbReference>
<accession>A0AAN7WW05</accession>
<feature type="signal peptide" evidence="1">
    <location>
        <begin position="1"/>
        <end position="22"/>
    </location>
</feature>
<dbReference type="Gene3D" id="3.10.100.10">
    <property type="entry name" value="Mannose-Binding Protein A, subunit A"/>
    <property type="match status" value="2"/>
</dbReference>
<dbReference type="InterPro" id="IPR016187">
    <property type="entry name" value="CTDL_fold"/>
</dbReference>
<sequence length="312" mass="35167">MSWLQRVIPFVGMLLLLQRTPALTSQQFHLINGSLTWSEAQSFCRLKYTDLATVNNVSDRNELANTLGSHVTNSWIGLRKGNTPRWMWSDGRGTAQYTRWYPYEPSGDGPCVEVFVGGTWNDVVCGHGKVFACYETQPDGTDSYVFYSPRLTWEDSQEQCRAKHTDLAYISSDLNNSAVANQANAWKNNMWIGLFSDAWMWSDGGETSFRYWLRGSSSPGDCASVAVTQQGRWVAADCNKKSAFVCHGGLKAKKMFMRMTVRSDVDLTDSTISDALLEKLEMVLSQQSITDINVSWRRDSNGDAFRRQLKIA</sequence>
<feature type="domain" description="C-type lectin" evidence="2">
    <location>
        <begin position="23"/>
        <end position="134"/>
    </location>
</feature>